<proteinExistence type="predicted"/>
<feature type="region of interest" description="Disordered" evidence="1">
    <location>
        <begin position="1"/>
        <end position="60"/>
    </location>
</feature>
<name>A0A9P7RXB0_9AGAR</name>
<dbReference type="KEGG" id="more:E1B28_010461"/>
<dbReference type="AlphaFoldDB" id="A0A9P7RXB0"/>
<accession>A0A9P7RXB0</accession>
<dbReference type="EMBL" id="CM032186">
    <property type="protein sequence ID" value="KAG7091424.1"/>
    <property type="molecule type" value="Genomic_DNA"/>
</dbReference>
<gene>
    <name evidence="2" type="ORF">E1B28_010461</name>
</gene>
<feature type="compositionally biased region" description="Polar residues" evidence="1">
    <location>
        <begin position="21"/>
        <end position="32"/>
    </location>
</feature>
<comment type="caution">
    <text evidence="2">The sequence shown here is derived from an EMBL/GenBank/DDBJ whole genome shotgun (WGS) entry which is preliminary data.</text>
</comment>
<feature type="compositionally biased region" description="Polar residues" evidence="1">
    <location>
        <begin position="122"/>
        <end position="132"/>
    </location>
</feature>
<feature type="compositionally biased region" description="Basic residues" evidence="1">
    <location>
        <begin position="529"/>
        <end position="544"/>
    </location>
</feature>
<dbReference type="Proteomes" id="UP001049176">
    <property type="component" value="Chromosome 6"/>
</dbReference>
<dbReference type="RefSeq" id="XP_043007894.1">
    <property type="nucleotide sequence ID" value="XM_043155426.1"/>
</dbReference>
<protein>
    <submittedName>
        <fullName evidence="2">Uncharacterized protein</fullName>
    </submittedName>
</protein>
<evidence type="ECO:0000313" key="2">
    <source>
        <dbReference type="EMBL" id="KAG7091424.1"/>
    </source>
</evidence>
<evidence type="ECO:0000313" key="3">
    <source>
        <dbReference type="Proteomes" id="UP001049176"/>
    </source>
</evidence>
<dbReference type="GeneID" id="66079537"/>
<feature type="region of interest" description="Disordered" evidence="1">
    <location>
        <begin position="507"/>
        <end position="544"/>
    </location>
</feature>
<evidence type="ECO:0000256" key="1">
    <source>
        <dbReference type="SAM" id="MobiDB-lite"/>
    </source>
</evidence>
<sequence>MDPATPQNRRHSSQPPKEPESPTTRRTLIPTSTDDEGQAPPDTPNADLLDDSEDDGMEGIDDDRTVRIIGLGQAAGPANFTGQPHDFVFEDPSQAAIFNATQQTQQKQAGVQDNHHWRQEPTEQPSRVSTPATVRRTENEGNTTLFPSNEDALAILEPTHQRGNTYRCIPPTDYNNLPDPKYVKVMGAATRLDQPNTVPLIAHDLDFLLTNMREDQKAMIMEALDNCLFFLFANGGTLMNVTKARELTISIRDRLIEELAINPKWIDVITPQPESTAILDGSKNAGNQGIVIRFEGHLQERAFLIEHQTFAFSPLNTFHVLKYSPGHLSWTVGVYETQSIRSDDRVTKAFRFQACTLLRADARFRAFVSHVSQGDPRPLDVRVDEYVLTIRMVTREDADDSSNRELIMTMKPMGGKEEWIAITHYIRGLTFYSTHEAFTLSHHYLPDRRPLYCTRCTLDDHVGHKCRFNGIPNWNGPTAGIYATLEQVIGKAATDKAWEGVVEKAKEARGVSRVGRKPTRGAGRDLRRGTRSRGRGRGRGGRGT</sequence>
<feature type="compositionally biased region" description="Acidic residues" evidence="1">
    <location>
        <begin position="48"/>
        <end position="60"/>
    </location>
</feature>
<organism evidence="2 3">
    <name type="scientific">Marasmius oreades</name>
    <name type="common">fairy-ring Marasmius</name>
    <dbReference type="NCBI Taxonomy" id="181124"/>
    <lineage>
        <taxon>Eukaryota</taxon>
        <taxon>Fungi</taxon>
        <taxon>Dikarya</taxon>
        <taxon>Basidiomycota</taxon>
        <taxon>Agaricomycotina</taxon>
        <taxon>Agaricomycetes</taxon>
        <taxon>Agaricomycetidae</taxon>
        <taxon>Agaricales</taxon>
        <taxon>Marasmiineae</taxon>
        <taxon>Marasmiaceae</taxon>
        <taxon>Marasmius</taxon>
    </lineage>
</organism>
<feature type="region of interest" description="Disordered" evidence="1">
    <location>
        <begin position="102"/>
        <end position="133"/>
    </location>
</feature>
<reference evidence="2" key="1">
    <citation type="journal article" date="2021" name="Genome Biol. Evol.">
        <title>The assembled and annotated genome of the fairy-ring fungus Marasmius oreades.</title>
        <authorList>
            <person name="Hiltunen M."/>
            <person name="Ament-Velasquez S.L."/>
            <person name="Johannesson H."/>
        </authorList>
    </citation>
    <scope>NUCLEOTIDE SEQUENCE</scope>
    <source>
        <strain evidence="2">03SP1</strain>
    </source>
</reference>
<keyword evidence="3" id="KW-1185">Reference proteome</keyword>